<reference evidence="2" key="2">
    <citation type="submission" date="2019-07" db="EMBL/GenBank/DDBJ databases">
        <authorList>
            <person name="Seetharam A."/>
            <person name="Woodhouse M."/>
            <person name="Cannon E."/>
        </authorList>
    </citation>
    <scope>NUCLEOTIDE SEQUENCE [LARGE SCALE GENOMIC DNA]</scope>
    <source>
        <strain evidence="2">cv. B73</strain>
    </source>
</reference>
<proteinExistence type="predicted"/>
<dbReference type="PANTHER" id="PTHR34567">
    <property type="entry name" value="FK506-BINDING-LIKE PROTEIN"/>
    <property type="match status" value="1"/>
</dbReference>
<dbReference type="EnsemblPlants" id="Zm00001eb350140_T001">
    <property type="protein sequence ID" value="Zm00001eb350140_P001"/>
    <property type="gene ID" value="Zm00001eb350140"/>
</dbReference>
<dbReference type="Proteomes" id="UP000007305">
    <property type="component" value="Chromosome 8"/>
</dbReference>
<name>A0A804QPZ0_MAIZE</name>
<feature type="region of interest" description="Disordered" evidence="1">
    <location>
        <begin position="13"/>
        <end position="60"/>
    </location>
</feature>
<feature type="compositionally biased region" description="Low complexity" evidence="1">
    <location>
        <begin position="120"/>
        <end position="139"/>
    </location>
</feature>
<dbReference type="AlphaFoldDB" id="A0A804QPZ0"/>
<feature type="region of interest" description="Disordered" evidence="1">
    <location>
        <begin position="106"/>
        <end position="141"/>
    </location>
</feature>
<evidence type="ECO:0000256" key="1">
    <source>
        <dbReference type="SAM" id="MobiDB-lite"/>
    </source>
</evidence>
<protein>
    <submittedName>
        <fullName evidence="2">Uncharacterized protein</fullName>
    </submittedName>
</protein>
<dbReference type="PANTHER" id="PTHR34567:SF3">
    <property type="entry name" value="FK506-BINDING-LIKE PROTEIN"/>
    <property type="match status" value="1"/>
</dbReference>
<reference evidence="3" key="1">
    <citation type="journal article" date="2009" name="Science">
        <title>The B73 maize genome: complexity, diversity, and dynamics.</title>
        <authorList>
            <person name="Schnable P.S."/>
            <person name="Ware D."/>
            <person name="Fulton R.S."/>
            <person name="Stein J.C."/>
            <person name="Wei F."/>
            <person name="Pasternak S."/>
            <person name="Liang C."/>
            <person name="Zhang J."/>
            <person name="Fulton L."/>
            <person name="Graves T.A."/>
            <person name="Minx P."/>
            <person name="Reily A.D."/>
            <person name="Courtney L."/>
            <person name="Kruchowski S.S."/>
            <person name="Tomlinson C."/>
            <person name="Strong C."/>
            <person name="Delehaunty K."/>
            <person name="Fronick C."/>
            <person name="Courtney B."/>
            <person name="Rock S.M."/>
            <person name="Belter E."/>
            <person name="Du F."/>
            <person name="Kim K."/>
            <person name="Abbott R.M."/>
            <person name="Cotton M."/>
            <person name="Levy A."/>
            <person name="Marchetto P."/>
            <person name="Ochoa K."/>
            <person name="Jackson S.M."/>
            <person name="Gillam B."/>
            <person name="Chen W."/>
            <person name="Yan L."/>
            <person name="Higginbotham J."/>
            <person name="Cardenas M."/>
            <person name="Waligorski J."/>
            <person name="Applebaum E."/>
            <person name="Phelps L."/>
            <person name="Falcone J."/>
            <person name="Kanchi K."/>
            <person name="Thane T."/>
            <person name="Scimone A."/>
            <person name="Thane N."/>
            <person name="Henke J."/>
            <person name="Wang T."/>
            <person name="Ruppert J."/>
            <person name="Shah N."/>
            <person name="Rotter K."/>
            <person name="Hodges J."/>
            <person name="Ingenthron E."/>
            <person name="Cordes M."/>
            <person name="Kohlberg S."/>
            <person name="Sgro J."/>
            <person name="Delgado B."/>
            <person name="Mead K."/>
            <person name="Chinwalla A."/>
            <person name="Leonard S."/>
            <person name="Crouse K."/>
            <person name="Collura K."/>
            <person name="Kudrna D."/>
            <person name="Currie J."/>
            <person name="He R."/>
            <person name="Angelova A."/>
            <person name="Rajasekar S."/>
            <person name="Mueller T."/>
            <person name="Lomeli R."/>
            <person name="Scara G."/>
            <person name="Ko A."/>
            <person name="Delaney K."/>
            <person name="Wissotski M."/>
            <person name="Lopez G."/>
            <person name="Campos D."/>
            <person name="Braidotti M."/>
            <person name="Ashley E."/>
            <person name="Golser W."/>
            <person name="Kim H."/>
            <person name="Lee S."/>
            <person name="Lin J."/>
            <person name="Dujmic Z."/>
            <person name="Kim W."/>
            <person name="Talag J."/>
            <person name="Zuccolo A."/>
            <person name="Fan C."/>
            <person name="Sebastian A."/>
            <person name="Kramer M."/>
            <person name="Spiegel L."/>
            <person name="Nascimento L."/>
            <person name="Zutavern T."/>
            <person name="Miller B."/>
            <person name="Ambroise C."/>
            <person name="Muller S."/>
            <person name="Spooner W."/>
            <person name="Narechania A."/>
            <person name="Ren L."/>
            <person name="Wei S."/>
            <person name="Kumari S."/>
            <person name="Faga B."/>
            <person name="Levy M.J."/>
            <person name="McMahan L."/>
            <person name="Van Buren P."/>
            <person name="Vaughn M.W."/>
            <person name="Ying K."/>
            <person name="Yeh C.-T."/>
            <person name="Emrich S.J."/>
            <person name="Jia Y."/>
            <person name="Kalyanaraman A."/>
            <person name="Hsia A.-P."/>
            <person name="Barbazuk W.B."/>
            <person name="Baucom R.S."/>
            <person name="Brutnell T.P."/>
            <person name="Carpita N.C."/>
            <person name="Chaparro C."/>
            <person name="Chia J.-M."/>
            <person name="Deragon J.-M."/>
            <person name="Estill J.C."/>
            <person name="Fu Y."/>
            <person name="Jeddeloh J.A."/>
            <person name="Han Y."/>
            <person name="Lee H."/>
            <person name="Li P."/>
            <person name="Lisch D.R."/>
            <person name="Liu S."/>
            <person name="Liu Z."/>
            <person name="Nagel D.H."/>
            <person name="McCann M.C."/>
            <person name="SanMiguel P."/>
            <person name="Myers A.M."/>
            <person name="Nettleton D."/>
            <person name="Nguyen J."/>
            <person name="Penning B.W."/>
            <person name="Ponnala L."/>
            <person name="Schneider K.L."/>
            <person name="Schwartz D.C."/>
            <person name="Sharma A."/>
            <person name="Soderlund C."/>
            <person name="Springer N.M."/>
            <person name="Sun Q."/>
            <person name="Wang H."/>
            <person name="Waterman M."/>
            <person name="Westerman R."/>
            <person name="Wolfgruber T.K."/>
            <person name="Yang L."/>
            <person name="Yu Y."/>
            <person name="Zhang L."/>
            <person name="Zhou S."/>
            <person name="Zhu Q."/>
            <person name="Bennetzen J.L."/>
            <person name="Dawe R.K."/>
            <person name="Jiang J."/>
            <person name="Jiang N."/>
            <person name="Presting G.G."/>
            <person name="Wessler S.R."/>
            <person name="Aluru S."/>
            <person name="Martienssen R.A."/>
            <person name="Clifton S.W."/>
            <person name="McCombie W.R."/>
            <person name="Wing R.A."/>
            <person name="Wilson R.K."/>
        </authorList>
    </citation>
    <scope>NUCLEOTIDE SEQUENCE [LARGE SCALE GENOMIC DNA]</scope>
    <source>
        <strain evidence="3">cv. B73</strain>
    </source>
</reference>
<accession>A0A804QPZ0</accession>
<reference evidence="2" key="3">
    <citation type="submission" date="2021-05" db="UniProtKB">
        <authorList>
            <consortium name="EnsemblPlants"/>
        </authorList>
    </citation>
    <scope>IDENTIFICATION</scope>
    <source>
        <strain evidence="2">cv. B73</strain>
    </source>
</reference>
<evidence type="ECO:0000313" key="3">
    <source>
        <dbReference type="Proteomes" id="UP000007305"/>
    </source>
</evidence>
<organism evidence="2 3">
    <name type="scientific">Zea mays</name>
    <name type="common">Maize</name>
    <dbReference type="NCBI Taxonomy" id="4577"/>
    <lineage>
        <taxon>Eukaryota</taxon>
        <taxon>Viridiplantae</taxon>
        <taxon>Streptophyta</taxon>
        <taxon>Embryophyta</taxon>
        <taxon>Tracheophyta</taxon>
        <taxon>Spermatophyta</taxon>
        <taxon>Magnoliopsida</taxon>
        <taxon>Liliopsida</taxon>
        <taxon>Poales</taxon>
        <taxon>Poaceae</taxon>
        <taxon>PACMAD clade</taxon>
        <taxon>Panicoideae</taxon>
        <taxon>Andropogonodae</taxon>
        <taxon>Andropogoneae</taxon>
        <taxon>Tripsacinae</taxon>
        <taxon>Zea</taxon>
    </lineage>
</organism>
<dbReference type="Gramene" id="Zm00001eb350140_T001">
    <property type="protein sequence ID" value="Zm00001eb350140_P001"/>
    <property type="gene ID" value="Zm00001eb350140"/>
</dbReference>
<dbReference type="InParanoid" id="A0A804QPZ0"/>
<sequence>MYAHPQTRIFSSIRQSPFASTSTSPSPVHCTSRATGRLPRILPTPSPLDGARLAPTPQQGVSTYRGQLYLRLPMRARQIPSVSSPPPWSGPLASSVDLIRCLPSSLSSPSSATAPPPAPSSLTSSFSPSPTPSSGTPPSRSRFVVDWDDSAALEAFNDAKARFCAIYHGQHYDIPLPDPDMFIDIINPDEYVDPELVADLEKSRRRVPRKDDGVPDVWESFIFSDKPVPVIGWVTRRPVSLMASRSL</sequence>
<keyword evidence="3" id="KW-1185">Reference proteome</keyword>
<evidence type="ECO:0000313" key="2">
    <source>
        <dbReference type="EnsemblPlants" id="Zm00001eb350140_P001"/>
    </source>
</evidence>